<dbReference type="Gene3D" id="1.10.287.480">
    <property type="entry name" value="helix hairpin bin"/>
    <property type="match status" value="1"/>
</dbReference>
<sequence>MTTAAVSTLAPSLVSRNIDVVQPFQLDRSNLRGRMVRLGPVLDEILGRHAYPGPVAQMLAETITLATTLAAALKYEGVFTLQTKGDGPINLMVADITSAGAVRGYAQFDEDKLKAALEAAGGASRPWAPVPTLLGKGYLAFTVDQGEHTQRYQGIVGLEGDRMDDCVRHYFTQSEQLATGIVVHAGLSDGGNWGGGAIMLQALPDEDAGGVASDAKPSDLEDDWRRAMALLSTVTPAEVLDPALPVNDVLFRLFHEEEVRAYDPHGLAAQCRCSRERVVTVLKSLPRDEVAELKVDGAVDVACEFCSTHYRFDDAELETVYGSAS</sequence>
<dbReference type="InterPro" id="IPR016153">
    <property type="entry name" value="Heat_shock_Hsp33_N"/>
</dbReference>
<dbReference type="EMBL" id="VITN01000009">
    <property type="protein sequence ID" value="TWB18726.1"/>
    <property type="molecule type" value="Genomic_DNA"/>
</dbReference>
<dbReference type="PANTHER" id="PTHR30111:SF1">
    <property type="entry name" value="33 KDA CHAPERONIN"/>
    <property type="match status" value="1"/>
</dbReference>
<gene>
    <name evidence="6" type="ORF">FBZ89_109110</name>
</gene>
<dbReference type="Gene3D" id="3.55.30.10">
    <property type="entry name" value="Hsp33 domain"/>
    <property type="match status" value="1"/>
</dbReference>
<dbReference type="RefSeq" id="WP_145750906.1">
    <property type="nucleotide sequence ID" value="NZ_VITN01000009.1"/>
</dbReference>
<name>A0A560FAT5_9PROT</name>
<keyword evidence="1" id="KW-0963">Cytoplasm</keyword>
<evidence type="ECO:0000313" key="6">
    <source>
        <dbReference type="EMBL" id="TWB18726.1"/>
    </source>
</evidence>
<reference evidence="6 7" key="1">
    <citation type="submission" date="2019-06" db="EMBL/GenBank/DDBJ databases">
        <title>Genomic Encyclopedia of Type Strains, Phase IV (KMG-V): Genome sequencing to study the core and pangenomes of soil and plant-associated prokaryotes.</title>
        <authorList>
            <person name="Whitman W."/>
        </authorList>
    </citation>
    <scope>NUCLEOTIDE SEQUENCE [LARGE SCALE GENOMIC DNA]</scope>
    <source>
        <strain evidence="6 7">BR 11880</strain>
    </source>
</reference>
<dbReference type="PIRSF" id="PIRSF005261">
    <property type="entry name" value="Heat_shock_Hsp33"/>
    <property type="match status" value="1"/>
</dbReference>
<evidence type="ECO:0000256" key="5">
    <source>
        <dbReference type="ARBA" id="ARBA00023284"/>
    </source>
</evidence>
<proteinExistence type="predicted"/>
<dbReference type="GO" id="GO:0051082">
    <property type="term" value="F:unfolded protein binding"/>
    <property type="evidence" value="ECO:0007669"/>
    <property type="project" value="InterPro"/>
</dbReference>
<keyword evidence="3" id="KW-1015">Disulfide bond</keyword>
<dbReference type="Pfam" id="PF01430">
    <property type="entry name" value="HSP33"/>
    <property type="match status" value="1"/>
</dbReference>
<dbReference type="InterPro" id="IPR000397">
    <property type="entry name" value="Heat_shock_Hsp33"/>
</dbReference>
<organism evidence="6 7">
    <name type="scientific">Nitrospirillum amazonense</name>
    <dbReference type="NCBI Taxonomy" id="28077"/>
    <lineage>
        <taxon>Bacteria</taxon>
        <taxon>Pseudomonadati</taxon>
        <taxon>Pseudomonadota</taxon>
        <taxon>Alphaproteobacteria</taxon>
        <taxon>Rhodospirillales</taxon>
        <taxon>Azospirillaceae</taxon>
        <taxon>Nitrospirillum</taxon>
    </lineage>
</organism>
<keyword evidence="2" id="KW-0862">Zinc</keyword>
<protein>
    <submittedName>
        <fullName evidence="6">Molecular chaperone Hsp33</fullName>
    </submittedName>
</protein>
<evidence type="ECO:0000313" key="7">
    <source>
        <dbReference type="Proteomes" id="UP000319859"/>
    </source>
</evidence>
<dbReference type="GO" id="GO:0005737">
    <property type="term" value="C:cytoplasm"/>
    <property type="evidence" value="ECO:0007669"/>
    <property type="project" value="InterPro"/>
</dbReference>
<evidence type="ECO:0000256" key="2">
    <source>
        <dbReference type="ARBA" id="ARBA00022833"/>
    </source>
</evidence>
<dbReference type="Gene3D" id="3.90.1280.10">
    <property type="entry name" value="HSP33 redox switch-like"/>
    <property type="match status" value="1"/>
</dbReference>
<dbReference type="SUPFAM" id="SSF64397">
    <property type="entry name" value="Hsp33 domain"/>
    <property type="match status" value="1"/>
</dbReference>
<evidence type="ECO:0000256" key="4">
    <source>
        <dbReference type="ARBA" id="ARBA00023186"/>
    </source>
</evidence>
<accession>A0A560FAT5</accession>
<dbReference type="SUPFAM" id="SSF118352">
    <property type="entry name" value="HSP33 redox switch-like"/>
    <property type="match status" value="1"/>
</dbReference>
<dbReference type="CDD" id="cd00498">
    <property type="entry name" value="Hsp33"/>
    <property type="match status" value="1"/>
</dbReference>
<keyword evidence="4" id="KW-0143">Chaperone</keyword>
<evidence type="ECO:0000256" key="3">
    <source>
        <dbReference type="ARBA" id="ARBA00023157"/>
    </source>
</evidence>
<comment type="caution">
    <text evidence="6">The sequence shown here is derived from an EMBL/GenBank/DDBJ whole genome shotgun (WGS) entry which is preliminary data.</text>
</comment>
<dbReference type="GO" id="GO:0044183">
    <property type="term" value="F:protein folding chaperone"/>
    <property type="evidence" value="ECO:0007669"/>
    <property type="project" value="TreeGrafter"/>
</dbReference>
<dbReference type="PANTHER" id="PTHR30111">
    <property type="entry name" value="33 KDA CHAPERONIN"/>
    <property type="match status" value="1"/>
</dbReference>
<keyword evidence="5" id="KW-0676">Redox-active center</keyword>
<dbReference type="OrthoDB" id="9793753at2"/>
<dbReference type="InterPro" id="IPR023212">
    <property type="entry name" value="Hsp33_helix_hairpin_bin_dom_sf"/>
</dbReference>
<dbReference type="InterPro" id="IPR016154">
    <property type="entry name" value="Heat_shock_Hsp33_C"/>
</dbReference>
<dbReference type="GO" id="GO:0042026">
    <property type="term" value="P:protein refolding"/>
    <property type="evidence" value="ECO:0007669"/>
    <property type="project" value="TreeGrafter"/>
</dbReference>
<dbReference type="AlphaFoldDB" id="A0A560FAT5"/>
<evidence type="ECO:0000256" key="1">
    <source>
        <dbReference type="ARBA" id="ARBA00022490"/>
    </source>
</evidence>
<dbReference type="Proteomes" id="UP000319859">
    <property type="component" value="Unassembled WGS sequence"/>
</dbReference>